<evidence type="ECO:0000256" key="1">
    <source>
        <dbReference type="SAM" id="Phobius"/>
    </source>
</evidence>
<feature type="transmembrane region" description="Helical" evidence="1">
    <location>
        <begin position="312"/>
        <end position="334"/>
    </location>
</feature>
<feature type="transmembrane region" description="Helical" evidence="1">
    <location>
        <begin position="143"/>
        <end position="175"/>
    </location>
</feature>
<feature type="transmembrane region" description="Helical" evidence="1">
    <location>
        <begin position="467"/>
        <end position="495"/>
    </location>
</feature>
<feature type="transmembrane region" description="Helical" evidence="1">
    <location>
        <begin position="43"/>
        <end position="61"/>
    </location>
</feature>
<organism evidence="2 3">
    <name type="scientific">Enterococcus avium</name>
    <name type="common">Streptococcus avium</name>
    <dbReference type="NCBI Taxonomy" id="33945"/>
    <lineage>
        <taxon>Bacteria</taxon>
        <taxon>Bacillati</taxon>
        <taxon>Bacillota</taxon>
        <taxon>Bacilli</taxon>
        <taxon>Lactobacillales</taxon>
        <taxon>Enterococcaceae</taxon>
        <taxon>Enterococcus</taxon>
    </lineage>
</organism>
<name>A0A2N8PRR5_ENTAV</name>
<sequence length="532" mass="59934">MNSQIIKRLIAVNMLYVNPSSTNQIRKKGHKGKKVIRSIVQQYLMSGVIFLLIYGATMVMIDFSKLPGFFTYYMMLFALIGFSQSLSAIFNVFFESKDLQDYLPLPIKQGEVFVAKFLAVGMTIVPFLLPLLILFFLTSYKSGYSIVIAVVGAILLFLIFFTLLFSLCSLIVFGMTKTKLFRRHKKLFTSLMLGFSMIVSVGGVLAINFTQNSVDHSSTGIADRHAFSVFLPFYRVMHELFSVTGLITLLVLLAVTGLLLLALKFFVIPSLYEQFSDEASHTAATKRKRKTDQSLKQLLASYNRQLLKNPNLIMQVLTSSLIMPIVMIGTIVTTSPINLQTLTPKFMGVFFVAGIVFATIMLNQTSFVSNLISLDRENFSFIQSLPLSLEKYLRQKFWVGCKIQMLIAGGVGILIAVVLRFPIFLSLPFIAGILWGTYLLSLHFFSRDYRLLNVTWTNISQLFTRGVGNYGLMIWMFGSLFVGAILIVLYVVAVMMNVNPVLLNGGVMIWLAILSVAWLLINRNNFWKKLND</sequence>
<gene>
    <name evidence="2" type="ORF">EK398_20775</name>
</gene>
<feature type="transmembrane region" description="Helical" evidence="1">
    <location>
        <begin position="187"/>
        <end position="209"/>
    </location>
</feature>
<comment type="caution">
    <text evidence="2">The sequence shown here is derived from an EMBL/GenBank/DDBJ whole genome shotgun (WGS) entry which is preliminary data.</text>
</comment>
<feature type="transmembrane region" description="Helical" evidence="1">
    <location>
        <begin position="114"/>
        <end position="137"/>
    </location>
</feature>
<feature type="transmembrane region" description="Helical" evidence="1">
    <location>
        <begin position="240"/>
        <end position="263"/>
    </location>
</feature>
<feature type="transmembrane region" description="Helical" evidence="1">
    <location>
        <begin position="346"/>
        <end position="363"/>
    </location>
</feature>
<evidence type="ECO:0000313" key="2">
    <source>
        <dbReference type="EMBL" id="RVU92908.1"/>
    </source>
</evidence>
<feature type="transmembrane region" description="Helical" evidence="1">
    <location>
        <begin position="73"/>
        <end position="94"/>
    </location>
</feature>
<proteinExistence type="predicted"/>
<dbReference type="AlphaFoldDB" id="A0A2N8PRR5"/>
<feature type="transmembrane region" description="Helical" evidence="1">
    <location>
        <begin position="397"/>
        <end position="419"/>
    </location>
</feature>
<dbReference type="Proteomes" id="UP000288388">
    <property type="component" value="Unassembled WGS sequence"/>
</dbReference>
<keyword evidence="1" id="KW-1133">Transmembrane helix</keyword>
<feature type="transmembrane region" description="Helical" evidence="1">
    <location>
        <begin position="501"/>
        <end position="521"/>
    </location>
</feature>
<keyword evidence="1" id="KW-0812">Transmembrane</keyword>
<evidence type="ECO:0000313" key="3">
    <source>
        <dbReference type="Proteomes" id="UP000288388"/>
    </source>
</evidence>
<reference evidence="2 3" key="1">
    <citation type="submission" date="2018-12" db="EMBL/GenBank/DDBJ databases">
        <title>A novel vanA-carrying plasmid in a clinical isolate of Enterococcus avium.</title>
        <authorList>
            <person name="Bernasconi O.J."/>
            <person name="Luzzaro F."/>
            <person name="Endimiani A."/>
        </authorList>
    </citation>
    <scope>NUCLEOTIDE SEQUENCE [LARGE SCALE GENOMIC DNA]</scope>
    <source>
        <strain evidence="2 3">LC0559/18</strain>
    </source>
</reference>
<feature type="transmembrane region" description="Helical" evidence="1">
    <location>
        <begin position="425"/>
        <end position="446"/>
    </location>
</feature>
<protein>
    <submittedName>
        <fullName evidence="2">ABC transporter</fullName>
    </submittedName>
</protein>
<keyword evidence="1" id="KW-0472">Membrane</keyword>
<accession>A0A2N8PRR5</accession>
<dbReference type="EMBL" id="RYZS01000002">
    <property type="protein sequence ID" value="RVU92908.1"/>
    <property type="molecule type" value="Genomic_DNA"/>
</dbReference>
<dbReference type="RefSeq" id="WP_102872826.1">
    <property type="nucleotide sequence ID" value="NZ_JAEMPA010000411.1"/>
</dbReference>